<keyword evidence="6 13" id="KW-0732">Signal</keyword>
<dbReference type="NCBIfam" id="TIGR00548">
    <property type="entry name" value="lolB"/>
    <property type="match status" value="1"/>
</dbReference>
<dbReference type="SUPFAM" id="SSF89392">
    <property type="entry name" value="Prokaryotic lipoproteins and lipoprotein localization factors"/>
    <property type="match status" value="1"/>
</dbReference>
<sequence>MKKLIISALTVSALAGCSMTPTTPKAPTPETVDAIQSWQTEGRVGIRTENDAISGNFYWDYGPDQYELNIYGPFGQGATRLQGTPNKVAQLTYDDKTVVGKNAEDLLFDELGWQFPVNQVRYWIRGLPSPKSYANIQYDIDGKTPTQITQDNWTVTYREFTEIDNLKLPQRMQVTRLPYRVNLIITRWNVQ</sequence>
<name>A0ABW4B2N3_9GAMM</name>
<keyword evidence="9 13" id="KW-0564">Palmitate</keyword>
<evidence type="ECO:0000256" key="10">
    <source>
        <dbReference type="ARBA" id="ARBA00023186"/>
    </source>
</evidence>
<dbReference type="PROSITE" id="PS51257">
    <property type="entry name" value="PROKAR_LIPOPROTEIN"/>
    <property type="match status" value="1"/>
</dbReference>
<evidence type="ECO:0000313" key="15">
    <source>
        <dbReference type="EMBL" id="MFD1384171.1"/>
    </source>
</evidence>
<evidence type="ECO:0000256" key="6">
    <source>
        <dbReference type="ARBA" id="ARBA00022729"/>
    </source>
</evidence>
<evidence type="ECO:0000256" key="12">
    <source>
        <dbReference type="ARBA" id="ARBA00023288"/>
    </source>
</evidence>
<reference evidence="16" key="1">
    <citation type="journal article" date="2019" name="Int. J. Syst. Evol. Microbiol.">
        <title>The Global Catalogue of Microorganisms (GCM) 10K type strain sequencing project: providing services to taxonomists for standard genome sequencing and annotation.</title>
        <authorList>
            <consortium name="The Broad Institute Genomics Platform"/>
            <consortium name="The Broad Institute Genome Sequencing Center for Infectious Disease"/>
            <person name="Wu L."/>
            <person name="Ma J."/>
        </authorList>
    </citation>
    <scope>NUCLEOTIDE SEQUENCE [LARGE SCALE GENOMIC DNA]</scope>
    <source>
        <strain evidence="16">JCM 30774</strain>
    </source>
</reference>
<evidence type="ECO:0000256" key="9">
    <source>
        <dbReference type="ARBA" id="ARBA00023139"/>
    </source>
</evidence>
<keyword evidence="12 13" id="KW-0449">Lipoprotein</keyword>
<organism evidence="15 16">
    <name type="scientific">Rhodanobacter aciditrophus</name>
    <dbReference type="NCBI Taxonomy" id="1623218"/>
    <lineage>
        <taxon>Bacteria</taxon>
        <taxon>Pseudomonadati</taxon>
        <taxon>Pseudomonadota</taxon>
        <taxon>Gammaproteobacteria</taxon>
        <taxon>Lysobacterales</taxon>
        <taxon>Rhodanobacteraceae</taxon>
        <taxon>Rhodanobacter</taxon>
    </lineage>
</organism>
<dbReference type="Proteomes" id="UP001597059">
    <property type="component" value="Unassembled WGS sequence"/>
</dbReference>
<keyword evidence="5 13" id="KW-0813">Transport</keyword>
<accession>A0ABW4B2N3</accession>
<evidence type="ECO:0000256" key="11">
    <source>
        <dbReference type="ARBA" id="ARBA00023237"/>
    </source>
</evidence>
<keyword evidence="16" id="KW-1185">Reference proteome</keyword>
<evidence type="ECO:0000313" key="16">
    <source>
        <dbReference type="Proteomes" id="UP001597059"/>
    </source>
</evidence>
<dbReference type="Pfam" id="PF03550">
    <property type="entry name" value="LolB"/>
    <property type="match status" value="1"/>
</dbReference>
<evidence type="ECO:0000256" key="1">
    <source>
        <dbReference type="ARBA" id="ARBA00004459"/>
    </source>
</evidence>
<evidence type="ECO:0000256" key="3">
    <source>
        <dbReference type="ARBA" id="ARBA00011245"/>
    </source>
</evidence>
<evidence type="ECO:0000256" key="4">
    <source>
        <dbReference type="ARBA" id="ARBA00016202"/>
    </source>
</evidence>
<keyword evidence="8 13" id="KW-0472">Membrane</keyword>
<evidence type="ECO:0000256" key="5">
    <source>
        <dbReference type="ARBA" id="ARBA00022448"/>
    </source>
</evidence>
<dbReference type="InterPro" id="IPR029046">
    <property type="entry name" value="LolA/LolB/LppX"/>
</dbReference>
<protein>
    <recommendedName>
        <fullName evidence="4 13">Outer-membrane lipoprotein LolB</fullName>
    </recommendedName>
</protein>
<comment type="subunit">
    <text evidence="3 13">Monomer.</text>
</comment>
<dbReference type="EMBL" id="JBHTMN010000014">
    <property type="protein sequence ID" value="MFD1384171.1"/>
    <property type="molecule type" value="Genomic_DNA"/>
</dbReference>
<dbReference type="Gene3D" id="2.50.20.10">
    <property type="entry name" value="Lipoprotein localisation LolA/LolB/LppX"/>
    <property type="match status" value="1"/>
</dbReference>
<evidence type="ECO:0000256" key="8">
    <source>
        <dbReference type="ARBA" id="ARBA00023136"/>
    </source>
</evidence>
<evidence type="ECO:0000256" key="7">
    <source>
        <dbReference type="ARBA" id="ARBA00022927"/>
    </source>
</evidence>
<proteinExistence type="inferred from homology"/>
<keyword evidence="7 13" id="KW-0653">Protein transport</keyword>
<dbReference type="CDD" id="cd16326">
    <property type="entry name" value="LolB"/>
    <property type="match status" value="1"/>
</dbReference>
<keyword evidence="10 13" id="KW-0143">Chaperone</keyword>
<feature type="signal peptide" evidence="14">
    <location>
        <begin position="1"/>
        <end position="15"/>
    </location>
</feature>
<comment type="subcellular location">
    <subcellularLocation>
        <location evidence="1 13">Cell outer membrane</location>
        <topology evidence="1 13">Lipid-anchor</topology>
    </subcellularLocation>
</comment>
<feature type="chain" id="PRO_5045182646" description="Outer-membrane lipoprotein LolB" evidence="14">
    <location>
        <begin position="16"/>
        <end position="191"/>
    </location>
</feature>
<dbReference type="InterPro" id="IPR004565">
    <property type="entry name" value="OM_lipoprot_LolB"/>
</dbReference>
<dbReference type="RefSeq" id="WP_377368144.1">
    <property type="nucleotide sequence ID" value="NZ_JBHTMN010000014.1"/>
</dbReference>
<evidence type="ECO:0000256" key="14">
    <source>
        <dbReference type="SAM" id="SignalP"/>
    </source>
</evidence>
<comment type="caution">
    <text evidence="15">The sequence shown here is derived from an EMBL/GenBank/DDBJ whole genome shotgun (WGS) entry which is preliminary data.</text>
</comment>
<comment type="similarity">
    <text evidence="2 13">Belongs to the LolB family.</text>
</comment>
<evidence type="ECO:0000256" key="2">
    <source>
        <dbReference type="ARBA" id="ARBA00009696"/>
    </source>
</evidence>
<gene>
    <name evidence="13 15" type="primary">lolB</name>
    <name evidence="15" type="ORF">ACFQ45_12375</name>
</gene>
<dbReference type="HAMAP" id="MF_00233">
    <property type="entry name" value="LolB"/>
    <property type="match status" value="1"/>
</dbReference>
<evidence type="ECO:0000256" key="13">
    <source>
        <dbReference type="HAMAP-Rule" id="MF_00233"/>
    </source>
</evidence>
<keyword evidence="11 13" id="KW-0998">Cell outer membrane</keyword>
<comment type="function">
    <text evidence="13">Plays a critical role in the incorporation of lipoproteins in the outer membrane after they are released by the LolA protein.</text>
</comment>